<evidence type="ECO:0000259" key="12">
    <source>
        <dbReference type="Pfam" id="PF01180"/>
    </source>
</evidence>
<dbReference type="PANTHER" id="PTHR48109">
    <property type="entry name" value="DIHYDROOROTATE DEHYDROGENASE (QUINONE), MITOCHONDRIAL-RELATED"/>
    <property type="match status" value="1"/>
</dbReference>
<organism evidence="13 14">
    <name type="scientific">Pseudoglutamicibacter albus DNF00011</name>
    <dbReference type="NCBI Taxonomy" id="1401063"/>
    <lineage>
        <taxon>Bacteria</taxon>
        <taxon>Bacillati</taxon>
        <taxon>Actinomycetota</taxon>
        <taxon>Actinomycetes</taxon>
        <taxon>Micrococcales</taxon>
        <taxon>Micrococcaceae</taxon>
        <taxon>Pseudoglutamicibacter</taxon>
    </lineage>
</organism>
<keyword evidence="6 11" id="KW-0288">FMN</keyword>
<dbReference type="PANTHER" id="PTHR48109:SF4">
    <property type="entry name" value="DIHYDROOROTATE DEHYDROGENASE (QUINONE), MITOCHONDRIAL"/>
    <property type="match status" value="1"/>
</dbReference>
<dbReference type="GO" id="GO:0005886">
    <property type="term" value="C:plasma membrane"/>
    <property type="evidence" value="ECO:0007669"/>
    <property type="project" value="UniProtKB-SubCell"/>
</dbReference>
<keyword evidence="8 11" id="KW-0560">Oxidoreductase</keyword>
<dbReference type="NCBIfam" id="NF003648">
    <property type="entry name" value="PRK05286.2-1"/>
    <property type="match status" value="1"/>
</dbReference>
<dbReference type="PROSITE" id="PS00912">
    <property type="entry name" value="DHODEHASE_2"/>
    <property type="match status" value="1"/>
</dbReference>
<keyword evidence="7 11" id="KW-0665">Pyrimidine biosynthesis</keyword>
<evidence type="ECO:0000313" key="14">
    <source>
        <dbReference type="Proteomes" id="UP000053528"/>
    </source>
</evidence>
<dbReference type="SUPFAM" id="SSF51395">
    <property type="entry name" value="FMN-linked oxidoreductases"/>
    <property type="match status" value="1"/>
</dbReference>
<protein>
    <recommendedName>
        <fullName evidence="11">Dihydroorotate dehydrogenase (quinone)</fullName>
        <ecNumber evidence="11">1.3.5.2</ecNumber>
    </recommendedName>
    <alternativeName>
        <fullName evidence="11">DHOdehase</fullName>
        <shortName evidence="11">DHOD</shortName>
        <shortName evidence="11">DHODase</shortName>
    </alternativeName>
    <alternativeName>
        <fullName evidence="11">Dihydroorotate oxidase</fullName>
    </alternativeName>
</protein>
<proteinExistence type="inferred from homology"/>
<dbReference type="InterPro" id="IPR050074">
    <property type="entry name" value="DHO_dehydrogenase"/>
</dbReference>
<feature type="binding site" evidence="11">
    <location>
        <begin position="65"/>
        <end position="69"/>
    </location>
    <ligand>
        <name>FMN</name>
        <dbReference type="ChEBI" id="CHEBI:58210"/>
    </ligand>
</feature>
<dbReference type="NCBIfam" id="NF003652">
    <property type="entry name" value="PRK05286.2-5"/>
    <property type="match status" value="1"/>
</dbReference>
<dbReference type="EC" id="1.3.5.2" evidence="11"/>
<evidence type="ECO:0000256" key="6">
    <source>
        <dbReference type="ARBA" id="ARBA00022643"/>
    </source>
</evidence>
<evidence type="ECO:0000256" key="9">
    <source>
        <dbReference type="ARBA" id="ARBA00023136"/>
    </source>
</evidence>
<feature type="binding site" evidence="11">
    <location>
        <position position="150"/>
    </location>
    <ligand>
        <name>FMN</name>
        <dbReference type="ChEBI" id="CHEBI:58210"/>
    </ligand>
</feature>
<feature type="binding site" evidence="11">
    <location>
        <position position="183"/>
    </location>
    <ligand>
        <name>substrate</name>
    </ligand>
</feature>
<dbReference type="InterPro" id="IPR001295">
    <property type="entry name" value="Dihydroorotate_DH_CS"/>
</dbReference>
<evidence type="ECO:0000256" key="7">
    <source>
        <dbReference type="ARBA" id="ARBA00022975"/>
    </source>
</evidence>
<feature type="binding site" evidence="11">
    <location>
        <position position="69"/>
    </location>
    <ligand>
        <name>substrate</name>
    </ligand>
</feature>
<gene>
    <name evidence="11" type="primary">pyrD</name>
    <name evidence="13" type="ORF">HMPREF2128_03885</name>
</gene>
<evidence type="ECO:0000256" key="1">
    <source>
        <dbReference type="ARBA" id="ARBA00003125"/>
    </source>
</evidence>
<comment type="function">
    <text evidence="1 11">Catalyzes the conversion of dihydroorotate to orotate with quinone as electron acceptor.</text>
</comment>
<comment type="caution">
    <text evidence="13">The sequence shown here is derived from an EMBL/GenBank/DDBJ whole genome shotgun (WGS) entry which is preliminary data.</text>
</comment>
<dbReference type="GO" id="GO:0106430">
    <property type="term" value="F:dihydroorotate dehydrogenase (quinone) activity"/>
    <property type="evidence" value="ECO:0007669"/>
    <property type="project" value="UniProtKB-EC"/>
</dbReference>
<comment type="pathway">
    <text evidence="3 11">Pyrimidine metabolism; UMP biosynthesis via de novo pathway; orotate from (S)-dihydroorotate (quinone route): step 1/1.</text>
</comment>
<dbReference type="HAMAP" id="MF_00225">
    <property type="entry name" value="DHO_dh_type2"/>
    <property type="match status" value="1"/>
</dbReference>
<name>A0A096AIR1_9MICC</name>
<dbReference type="NCBIfam" id="TIGR01036">
    <property type="entry name" value="pyrD_sub2"/>
    <property type="match status" value="1"/>
</dbReference>
<evidence type="ECO:0000256" key="5">
    <source>
        <dbReference type="ARBA" id="ARBA00022630"/>
    </source>
</evidence>
<sequence length="357" mass="38710">MRFYPTFFKLAFSRMDAEKAHHLGFSMIRLVEKCGLGAVLRRLTRPSTPVRAMGLTFPSAFGLAAGFDKHGEGTTALTNLGFGHIEVGTVTGQAQDGNPQPRLFRLVEDKAIINRMGFNNEGAAAIAPRLAHTREVLNRRAGIRPIIGVNIGKTKVVELENAVDDYRLSARTLAPYADYMVVNVSSPNTPGLRMLQDIEALRPLLAAVREEADAAVTDRRVPLAVKIAPDLADEDVRDVARLAQDVGLDAVIATNTTIKREPLSTPTNEVAALGAGGLSGQPLRERSIEVLEILREALPGEIAIISVGGVTTGEDVIERIEAGADLVQGYTAFLYEGPFWVHRINRALKKAYKRKAA</sequence>
<evidence type="ECO:0000256" key="2">
    <source>
        <dbReference type="ARBA" id="ARBA00004370"/>
    </source>
</evidence>
<dbReference type="Gene3D" id="3.20.20.70">
    <property type="entry name" value="Aldolase class I"/>
    <property type="match status" value="1"/>
</dbReference>
<dbReference type="GO" id="GO:0005737">
    <property type="term" value="C:cytoplasm"/>
    <property type="evidence" value="ECO:0007669"/>
    <property type="project" value="InterPro"/>
</dbReference>
<dbReference type="Proteomes" id="UP000053528">
    <property type="component" value="Unassembled WGS sequence"/>
</dbReference>
<dbReference type="InterPro" id="IPR013785">
    <property type="entry name" value="Aldolase_TIM"/>
</dbReference>
<feature type="binding site" evidence="11">
    <location>
        <position position="280"/>
    </location>
    <ligand>
        <name>FMN</name>
        <dbReference type="ChEBI" id="CHEBI:58210"/>
    </ligand>
</feature>
<feature type="binding site" evidence="11">
    <location>
        <position position="183"/>
    </location>
    <ligand>
        <name>FMN</name>
        <dbReference type="ChEBI" id="CHEBI:58210"/>
    </ligand>
</feature>
<comment type="subcellular location">
    <subcellularLocation>
        <location evidence="11">Cell membrane</location>
        <topology evidence="11">Peripheral membrane protein</topology>
    </subcellularLocation>
    <subcellularLocation>
        <location evidence="2">Membrane</location>
    </subcellularLocation>
</comment>
<feature type="binding site" evidence="11">
    <location>
        <position position="309"/>
    </location>
    <ligand>
        <name>FMN</name>
        <dbReference type="ChEBI" id="CHEBI:58210"/>
    </ligand>
</feature>
<dbReference type="AlphaFoldDB" id="A0A096AIR1"/>
<dbReference type="GO" id="GO:0006207">
    <property type="term" value="P:'de novo' pyrimidine nucleobase biosynthetic process"/>
    <property type="evidence" value="ECO:0007669"/>
    <property type="project" value="UniProtKB-UniRule"/>
</dbReference>
<dbReference type="Pfam" id="PF01180">
    <property type="entry name" value="DHO_dh"/>
    <property type="match status" value="1"/>
</dbReference>
<evidence type="ECO:0000256" key="8">
    <source>
        <dbReference type="ARBA" id="ARBA00023002"/>
    </source>
</evidence>
<comment type="similarity">
    <text evidence="4 11">Belongs to the dihydroorotate dehydrogenase family. Type 2 subfamily.</text>
</comment>
<dbReference type="GO" id="GO:0044205">
    <property type="term" value="P:'de novo' UMP biosynthetic process"/>
    <property type="evidence" value="ECO:0007669"/>
    <property type="project" value="UniProtKB-UniRule"/>
</dbReference>
<feature type="binding site" evidence="11">
    <location>
        <position position="188"/>
    </location>
    <ligand>
        <name>substrate</name>
    </ligand>
</feature>
<dbReference type="CDD" id="cd04738">
    <property type="entry name" value="DHOD_2_like"/>
    <property type="match status" value="1"/>
</dbReference>
<feature type="binding site" evidence="11">
    <location>
        <position position="89"/>
    </location>
    <ligand>
        <name>FMN</name>
        <dbReference type="ChEBI" id="CHEBI:58210"/>
    </ligand>
</feature>
<comment type="cofactor">
    <cofactor evidence="11">
        <name>FMN</name>
        <dbReference type="ChEBI" id="CHEBI:58210"/>
    </cofactor>
    <text evidence="11">Binds 1 FMN per subunit.</text>
</comment>
<dbReference type="InterPro" id="IPR005719">
    <property type="entry name" value="Dihydroorotate_DH_2"/>
</dbReference>
<feature type="binding site" evidence="11">
    <location>
        <begin position="255"/>
        <end position="256"/>
    </location>
    <ligand>
        <name>substrate</name>
    </ligand>
</feature>
<evidence type="ECO:0000256" key="11">
    <source>
        <dbReference type="HAMAP-Rule" id="MF_00225"/>
    </source>
</evidence>
<dbReference type="InterPro" id="IPR005720">
    <property type="entry name" value="Dihydroorotate_DH_cat"/>
</dbReference>
<keyword evidence="5 11" id="KW-0285">Flavoprotein</keyword>
<feature type="binding site" evidence="11">
    <location>
        <position position="226"/>
    </location>
    <ligand>
        <name>FMN</name>
        <dbReference type="ChEBI" id="CHEBI:58210"/>
    </ligand>
</feature>
<comment type="subunit">
    <text evidence="11">Monomer.</text>
</comment>
<dbReference type="PROSITE" id="PS00911">
    <property type="entry name" value="DHODEHASE_1"/>
    <property type="match status" value="1"/>
</dbReference>
<feature type="binding site" evidence="11">
    <location>
        <begin position="330"/>
        <end position="331"/>
    </location>
    <ligand>
        <name>FMN</name>
        <dbReference type="ChEBI" id="CHEBI:58210"/>
    </ligand>
</feature>
<accession>A0A096AIR1</accession>
<dbReference type="EMBL" id="JRNH01000011">
    <property type="protein sequence ID" value="KGF20849.1"/>
    <property type="molecule type" value="Genomic_DNA"/>
</dbReference>
<evidence type="ECO:0000256" key="3">
    <source>
        <dbReference type="ARBA" id="ARBA00005161"/>
    </source>
</evidence>
<dbReference type="RefSeq" id="WP_035755224.1">
    <property type="nucleotide sequence ID" value="NZ_JRNH01000011.1"/>
</dbReference>
<evidence type="ECO:0000256" key="4">
    <source>
        <dbReference type="ARBA" id="ARBA00005359"/>
    </source>
</evidence>
<keyword evidence="11" id="KW-1003">Cell membrane</keyword>
<dbReference type="UniPathway" id="UPA00070">
    <property type="reaction ID" value="UER00946"/>
</dbReference>
<keyword evidence="9 11" id="KW-0472">Membrane</keyword>
<reference evidence="13 14" key="1">
    <citation type="submission" date="2014-07" db="EMBL/GenBank/DDBJ databases">
        <authorList>
            <person name="McCorrison J."/>
            <person name="Sanka R."/>
            <person name="Torralba M."/>
            <person name="Gillis M."/>
            <person name="Haft D.H."/>
            <person name="Methe B."/>
            <person name="Sutton G."/>
            <person name="Nelson K.E."/>
        </authorList>
    </citation>
    <scope>NUCLEOTIDE SEQUENCE [LARGE SCALE GENOMIC DNA]</scope>
    <source>
        <strain evidence="13 14">DNF00011</strain>
    </source>
</reference>
<feature type="active site" description="Nucleophile" evidence="11">
    <location>
        <position position="186"/>
    </location>
</feature>
<evidence type="ECO:0000313" key="13">
    <source>
        <dbReference type="EMBL" id="KGF20849.1"/>
    </source>
</evidence>
<feature type="binding site" evidence="11">
    <location>
        <position position="254"/>
    </location>
    <ligand>
        <name>FMN</name>
        <dbReference type="ChEBI" id="CHEBI:58210"/>
    </ligand>
</feature>
<evidence type="ECO:0000256" key="10">
    <source>
        <dbReference type="ARBA" id="ARBA00048639"/>
    </source>
</evidence>
<comment type="catalytic activity">
    <reaction evidence="10 11">
        <text>(S)-dihydroorotate + a quinone = orotate + a quinol</text>
        <dbReference type="Rhea" id="RHEA:30187"/>
        <dbReference type="ChEBI" id="CHEBI:24646"/>
        <dbReference type="ChEBI" id="CHEBI:30839"/>
        <dbReference type="ChEBI" id="CHEBI:30864"/>
        <dbReference type="ChEBI" id="CHEBI:132124"/>
        <dbReference type="EC" id="1.3.5.2"/>
    </reaction>
</comment>
<feature type="domain" description="Dihydroorotate dehydrogenase catalytic" evidence="12">
    <location>
        <begin position="51"/>
        <end position="350"/>
    </location>
</feature>
<feature type="binding site" evidence="11">
    <location>
        <begin position="114"/>
        <end position="118"/>
    </location>
    <ligand>
        <name>substrate</name>
    </ligand>
</feature>